<accession>A0AB37VXV7</accession>
<dbReference type="PANTHER" id="PTHR33112">
    <property type="entry name" value="DOMAIN PROTEIN, PUTATIVE-RELATED"/>
    <property type="match status" value="1"/>
</dbReference>
<comment type="caution">
    <text evidence="1">The sequence shown here is derived from an EMBL/GenBank/DDBJ whole genome shotgun (WGS) entry which is preliminary data.</text>
</comment>
<proteinExistence type="predicted"/>
<organism evidence="1 2">
    <name type="scientific">Alternaria tenuissima</name>
    <dbReference type="NCBI Taxonomy" id="119927"/>
    <lineage>
        <taxon>Eukaryota</taxon>
        <taxon>Fungi</taxon>
        <taxon>Dikarya</taxon>
        <taxon>Ascomycota</taxon>
        <taxon>Pezizomycotina</taxon>
        <taxon>Dothideomycetes</taxon>
        <taxon>Pleosporomycetidae</taxon>
        <taxon>Pleosporales</taxon>
        <taxon>Pleosporineae</taxon>
        <taxon>Pleosporaceae</taxon>
        <taxon>Alternaria</taxon>
        <taxon>Alternaria sect. Alternaria</taxon>
        <taxon>Alternaria alternata complex</taxon>
    </lineage>
</organism>
<evidence type="ECO:0000313" key="1">
    <source>
        <dbReference type="EMBL" id="RYN15498.1"/>
    </source>
</evidence>
<evidence type="ECO:0000313" key="2">
    <source>
        <dbReference type="Proteomes" id="UP000292340"/>
    </source>
</evidence>
<dbReference type="AlphaFoldDB" id="A0AB37VXV7"/>
<protein>
    <recommendedName>
        <fullName evidence="3">Heterokaryon incompatibility domain-containing protein</fullName>
    </recommendedName>
</protein>
<reference evidence="1" key="2">
    <citation type="journal article" date="2019" name="bioRxiv">
        <title>Genomics, evolutionary history and diagnostics of the Alternaria alternata species group including apple and Asian pear pathotypes.</title>
        <authorList>
            <person name="Armitage A.D."/>
            <person name="Cockerton H.M."/>
            <person name="Sreenivasaprasad S."/>
            <person name="Woodhall J.W."/>
            <person name="Lane C.R."/>
            <person name="Harrison R.J."/>
            <person name="Clarkson J.P."/>
        </authorList>
    </citation>
    <scope>NUCLEOTIDE SEQUENCE</scope>
    <source>
        <strain evidence="1">FERA 1164</strain>
    </source>
</reference>
<dbReference type="PANTHER" id="PTHR33112:SF9">
    <property type="entry name" value="HETEROKARYON INCOMPATIBILITY DOMAIN-CONTAINING PROTEIN"/>
    <property type="match status" value="1"/>
</dbReference>
<name>A0AB37VXV7_9PLEO</name>
<dbReference type="EMBL" id="PDXB01000145">
    <property type="protein sequence ID" value="RYN15498.1"/>
    <property type="molecule type" value="Genomic_DNA"/>
</dbReference>
<dbReference type="Proteomes" id="UP000292340">
    <property type="component" value="Unassembled WGS sequence"/>
</dbReference>
<sequence>MAQVYENSLLTIGAAISKDDTDSLFFEDKKRTASLRSHVGRMKDGAAYTIYSRLSHRYHPTDGFTAGYLGENYPLMSRAWVYQERLLAPRILYFGEELSWECRKSSACECSEASQGIKSNHSSSLLPGCSRQKLHLHWQDLVQGFTSLQLSHEEDRLPAISGLAQQYQRRLKSTYLAGLWKDNIVVDLLWHAFPEDGSGVERYKTKKPKKWRAPSWSWASVEGQVLFERPYHVAASEANTESMRHWVEIISAECTPSSLDPTGTVAAGSIVIKGSGRLARLKHEEDCTGHDTRHFSVTHTGLDSVTLRSNFTVDGKQANVDYDLIEQGLMEANSDMSIYRLYIGGMSRTQRIFRLSEGDYTSNSFFRTWSLLLHCVNGNIFERVGLQISDHVDGDEMKIRNGLEDCTITII</sequence>
<evidence type="ECO:0008006" key="3">
    <source>
        <dbReference type="Google" id="ProtNLM"/>
    </source>
</evidence>
<reference evidence="1" key="1">
    <citation type="submission" date="2017-10" db="EMBL/GenBank/DDBJ databases">
        <authorList>
            <person name="Armitage A.D."/>
            <person name="Barbara D.J."/>
            <person name="Woodhall J.W."/>
            <person name="Sreenivasaprasad S."/>
            <person name="Lane C.R."/>
            <person name="Clarkson J.P."/>
            <person name="Harrison R.J."/>
        </authorList>
    </citation>
    <scope>NUCLEOTIDE SEQUENCE</scope>
    <source>
        <strain evidence="1">FERA 1164</strain>
    </source>
</reference>
<gene>
    <name evidence="1" type="ORF">AA0115_g13041</name>
</gene>